<dbReference type="GO" id="GO:0016787">
    <property type="term" value="F:hydrolase activity"/>
    <property type="evidence" value="ECO:0007669"/>
    <property type="project" value="UniProtKB-KW"/>
</dbReference>
<feature type="repeat" description="PPR" evidence="6">
    <location>
        <begin position="471"/>
        <end position="505"/>
    </location>
</feature>
<dbReference type="Pfam" id="PF10996">
    <property type="entry name" value="Beta-Casp"/>
    <property type="match status" value="1"/>
</dbReference>
<evidence type="ECO:0000313" key="11">
    <source>
        <dbReference type="Proteomes" id="UP000187203"/>
    </source>
</evidence>
<dbReference type="GO" id="GO:0016180">
    <property type="term" value="P:snRNA processing"/>
    <property type="evidence" value="ECO:0007669"/>
    <property type="project" value="TreeGrafter"/>
</dbReference>
<dbReference type="GO" id="GO:0004521">
    <property type="term" value="F:RNA endonuclease activity"/>
    <property type="evidence" value="ECO:0007669"/>
    <property type="project" value="TreeGrafter"/>
</dbReference>
<dbReference type="InterPro" id="IPR011990">
    <property type="entry name" value="TPR-like_helical_dom_sf"/>
</dbReference>
<dbReference type="Pfam" id="PF07521">
    <property type="entry name" value="RMMBL"/>
    <property type="match status" value="1"/>
</dbReference>
<comment type="caution">
    <text evidence="10">The sequence shown here is derived from an EMBL/GenBank/DDBJ whole genome shotgun (WGS) entry which is preliminary data.</text>
</comment>
<evidence type="ECO:0000256" key="4">
    <source>
        <dbReference type="ARBA" id="ARBA00022801"/>
    </source>
</evidence>
<keyword evidence="11" id="KW-1185">Reference proteome</keyword>
<dbReference type="InterPro" id="IPR011108">
    <property type="entry name" value="RMMBL"/>
</dbReference>
<dbReference type="STRING" id="93759.A0A1R3JGL8"/>
<reference evidence="11" key="1">
    <citation type="submission" date="2013-09" db="EMBL/GenBank/DDBJ databases">
        <title>Corchorus olitorius genome sequencing.</title>
        <authorList>
            <person name="Alam M."/>
            <person name="Haque M.S."/>
            <person name="Islam M.S."/>
            <person name="Emdad E.M."/>
            <person name="Islam M.M."/>
            <person name="Ahmed B."/>
            <person name="Halim A."/>
            <person name="Hossen Q.M.M."/>
            <person name="Hossain M.Z."/>
            <person name="Ahmed R."/>
            <person name="Khan M.M."/>
            <person name="Islam R."/>
            <person name="Rashid M.M."/>
            <person name="Khan S.A."/>
            <person name="Rahman M.S."/>
            <person name="Alam M."/>
            <person name="Yahiya A.S."/>
            <person name="Khan M.S."/>
            <person name="Azam M.S."/>
            <person name="Haque T."/>
            <person name="Lashkar M.Z.H."/>
            <person name="Akhand A.I."/>
            <person name="Morshed G."/>
            <person name="Roy S."/>
            <person name="Uddin K.S."/>
            <person name="Rabeya T."/>
            <person name="Hossain A.S."/>
            <person name="Chowdhury A."/>
            <person name="Snigdha A.R."/>
            <person name="Mortoza M.S."/>
            <person name="Matin S.A."/>
            <person name="Hoque S.M.E."/>
            <person name="Islam M.K."/>
            <person name="Roy D.K."/>
            <person name="Haider R."/>
            <person name="Moosa M.M."/>
            <person name="Elias S.M."/>
            <person name="Hasan A.M."/>
            <person name="Jahan S."/>
            <person name="Shafiuddin M."/>
            <person name="Mahmood N."/>
            <person name="Shommy N.S."/>
        </authorList>
    </citation>
    <scope>NUCLEOTIDE SEQUENCE [LARGE SCALE GENOMIC DNA]</scope>
    <source>
        <strain evidence="11">cv. O-4</strain>
    </source>
</reference>
<dbReference type="PANTHER" id="PTHR11203">
    <property type="entry name" value="CLEAVAGE AND POLYADENYLATION SPECIFICITY FACTOR FAMILY MEMBER"/>
    <property type="match status" value="1"/>
</dbReference>
<dbReference type="FunFam" id="3.40.50.10890:FF:000005">
    <property type="entry name" value="Cleavage and polyadenylation specificity factor subunit 3-II"/>
    <property type="match status" value="1"/>
</dbReference>
<dbReference type="InterPro" id="IPR041897">
    <property type="entry name" value="INTS11-like_MBL-fold"/>
</dbReference>
<dbReference type="EMBL" id="AWUE01016187">
    <property type="protein sequence ID" value="OMO93966.1"/>
    <property type="molecule type" value="Genomic_DNA"/>
</dbReference>
<dbReference type="InterPro" id="IPR050698">
    <property type="entry name" value="MBL"/>
</dbReference>
<keyword evidence="4" id="KW-0378">Hydrolase</keyword>
<accession>A0A1R3JGL8</accession>
<feature type="region of interest" description="Disordered" evidence="7">
    <location>
        <begin position="1104"/>
        <end position="1124"/>
    </location>
</feature>
<dbReference type="PROSITE" id="PS51375">
    <property type="entry name" value="PPR"/>
    <property type="match status" value="10"/>
</dbReference>
<feature type="repeat" description="PPR" evidence="6">
    <location>
        <begin position="301"/>
        <end position="335"/>
    </location>
</feature>
<feature type="repeat" description="PPR" evidence="6">
    <location>
        <begin position="127"/>
        <end position="161"/>
    </location>
</feature>
<evidence type="ECO:0000256" key="5">
    <source>
        <dbReference type="ARBA" id="ARBA00023242"/>
    </source>
</evidence>
<dbReference type="Gene3D" id="1.25.40.10">
    <property type="entry name" value="Tetratricopeptide repeat domain"/>
    <property type="match status" value="4"/>
</dbReference>
<dbReference type="PANTHER" id="PTHR11203:SF37">
    <property type="entry name" value="INTEGRATOR COMPLEX SUBUNIT 11"/>
    <property type="match status" value="1"/>
</dbReference>
<dbReference type="CDD" id="cd16291">
    <property type="entry name" value="INTS11-like_MBL-fold"/>
    <property type="match status" value="1"/>
</dbReference>
<dbReference type="Proteomes" id="UP000187203">
    <property type="component" value="Unassembled WGS sequence"/>
</dbReference>
<evidence type="ECO:0000313" key="10">
    <source>
        <dbReference type="EMBL" id="OMO93966.1"/>
    </source>
</evidence>
<feature type="repeat" description="PPR" evidence="6">
    <location>
        <begin position="506"/>
        <end position="540"/>
    </location>
</feature>
<proteinExistence type="inferred from homology"/>
<feature type="repeat" description="PPR" evidence="6">
    <location>
        <begin position="196"/>
        <end position="230"/>
    </location>
</feature>
<dbReference type="Pfam" id="PF13812">
    <property type="entry name" value="PPR_3"/>
    <property type="match status" value="1"/>
</dbReference>
<feature type="repeat" description="PPR" evidence="6">
    <location>
        <begin position="371"/>
        <end position="405"/>
    </location>
</feature>
<dbReference type="Pfam" id="PF12854">
    <property type="entry name" value="PPR_1"/>
    <property type="match status" value="1"/>
</dbReference>
<feature type="repeat" description="PPR" evidence="6">
    <location>
        <begin position="231"/>
        <end position="265"/>
    </location>
</feature>
<feature type="repeat" description="PPR" evidence="6">
    <location>
        <begin position="336"/>
        <end position="370"/>
    </location>
</feature>
<keyword evidence="5" id="KW-0539">Nucleus</keyword>
<comment type="subcellular location">
    <subcellularLocation>
        <location evidence="1">Nucleus</location>
    </subcellularLocation>
</comment>
<dbReference type="Pfam" id="PF16661">
    <property type="entry name" value="Lactamase_B_6"/>
    <property type="match status" value="1"/>
</dbReference>
<dbReference type="SUPFAM" id="SSF56281">
    <property type="entry name" value="Metallo-hydrolase/oxidoreductase"/>
    <property type="match status" value="1"/>
</dbReference>
<dbReference type="FunFam" id="3.60.15.10:FF:000028">
    <property type="entry name" value="Integrator complex subunit 11 isoform X3"/>
    <property type="match status" value="1"/>
</dbReference>
<evidence type="ECO:0000256" key="3">
    <source>
        <dbReference type="ARBA" id="ARBA00022737"/>
    </source>
</evidence>
<dbReference type="AlphaFoldDB" id="A0A1R3JGL8"/>
<protein>
    <submittedName>
        <fullName evidence="10">Beta-lactamase-like protein</fullName>
    </submittedName>
</protein>
<evidence type="ECO:0000256" key="1">
    <source>
        <dbReference type="ARBA" id="ARBA00004123"/>
    </source>
</evidence>
<evidence type="ECO:0000259" key="8">
    <source>
        <dbReference type="SMART" id="SM00849"/>
    </source>
</evidence>
<dbReference type="Pfam" id="PF13041">
    <property type="entry name" value="PPR_2"/>
    <property type="match status" value="5"/>
</dbReference>
<dbReference type="InterPro" id="IPR001279">
    <property type="entry name" value="Metallo-B-lactamas"/>
</dbReference>
<dbReference type="SUPFAM" id="SSF81901">
    <property type="entry name" value="HCP-like"/>
    <property type="match status" value="1"/>
</dbReference>
<dbReference type="SMART" id="SM01027">
    <property type="entry name" value="Beta-Casp"/>
    <property type="match status" value="1"/>
</dbReference>
<sequence>MIKNTFKFFSRLKKNNNKSSKSYPDPISYKSLSDSDSNIDSLLEFCSHLKKDSKFPDRFVFNELLHKLTASNCGTLSLKLLPFFLSKGYIPHPSSFNSSITFLFKLGHSGYAQKLVNLMPKYGCEPDIATYNSLIDGYVKCGDVVKACLVLDEIRVGRCKPDLVTFNVLFNGFCKMGRKEEVFVYMGLMWKCCVPNVITYSTWIDMFCRVGDLELGFKVFRDIKKDRVLLNSIVFTCLIDGCFKVGNFEAAFELYREMEQAKLALNVVSYTALIDGLCKKGMLERAECLFLRMLEDKVEPNVVVYTSIIDGHFKKRDIRNALKYLGKMCVRGIKLDIRAYGVLIHGLCKSGKIDKASKLMDNMMKSGFLPDKLLLTTMIDAHFKAGNVKAALDLYGELLAHGFDPDVVVLSSLIDGLCKHGRLHEAESYFCREKANEISYTVLIDGLAKHGDFTGVDKVFREMLEVGFTPDKYAYTSWIAGLSNKGLMIEAKQIFEDMLKRKISPDAVVYDVMIRGYLQQNNEAAASDLLEEMRKRGFPTAAGKEDNLPCSLIRQYAEEYTKWILARRSTCHCLVLTYQYWNQLKKGALDACLIKSSSMMDRIDCLYLIGENYQQTYFSLVSTCSWCGFHEHSRAGQEVGKSCVVVSINGKRIMFDCGMHMGYTDSRRYPDFSRISNTGDFDDALTCVVITHFHLDHIGALPYFTEVCGYRGPVYMTYPTKALAPLMLEDYRKNMDRRGEDEQFTSDHITECMKKVIPVDLKQTVQVDKDLQIRAYYAGHVLGAAMFYAKVGDAAMVYTGDYNMTPDRHLGAAQIDRLQLDLLITESTYATTIRDSRYGREREFLKAVHNCVAAGGKVLIPTFALGRAQELCILLEDYWERMNLKVPIYFSSGLTIQANMYYKMLISWTSQKIKEAWFKEIFLAENEAAYNFARIFQNFDRSLINAPGPCVLFATPGMISGGFSLEVFMQWAPSEMNLVTLPGYCVAGTIGHKLMSGKPTKIDLDKDTQIDVRCQIHQLSFSPHTDAKGIMDLVKFLSPKHAILVHGEKPKMATLKERIQSELGIQCYCPANNDTVTIPSTHYVKADASDAFIRSCLNPNFKFSKSSPAEESDSASNESKTISRVHVSDERVTEGILVVEIGKKAKVMHQDELLLKLGEKKHEVQLAYCCPMHTETLEKSRSEDIDKSSLISLLWMKLSNELSEGNIQDLGEQLQVESFHASICLKDDCPHRISDNLRKDSESVFFCCSWSVADDQLAWKIISIMKNSTLHST</sequence>
<feature type="compositionally biased region" description="Polar residues" evidence="7">
    <location>
        <begin position="1104"/>
        <end position="1122"/>
    </location>
</feature>
<evidence type="ECO:0000256" key="6">
    <source>
        <dbReference type="PROSITE-ProRule" id="PRU00708"/>
    </source>
</evidence>
<feature type="domain" description="Beta-Casp" evidence="9">
    <location>
        <begin position="868"/>
        <end position="994"/>
    </location>
</feature>
<comment type="similarity">
    <text evidence="2">Belongs to the metallo-beta-lactamase superfamily. RNA-metabolizing metallo-beta-lactamase-like family. INTS11 subfamily.</text>
</comment>
<feature type="repeat" description="PPR" evidence="6">
    <location>
        <begin position="436"/>
        <end position="470"/>
    </location>
</feature>
<keyword evidence="3" id="KW-0677">Repeat</keyword>
<dbReference type="InterPro" id="IPR002885">
    <property type="entry name" value="PPR_rpt"/>
</dbReference>
<dbReference type="Gene3D" id="3.60.15.10">
    <property type="entry name" value="Ribonuclease Z/Hydroxyacylglutathione hydrolase-like"/>
    <property type="match status" value="1"/>
</dbReference>
<dbReference type="InterPro" id="IPR036866">
    <property type="entry name" value="RibonucZ/Hydroxyglut_hydro"/>
</dbReference>
<dbReference type="SMART" id="SM00849">
    <property type="entry name" value="Lactamase_B"/>
    <property type="match status" value="1"/>
</dbReference>
<dbReference type="NCBIfam" id="TIGR00756">
    <property type="entry name" value="PPR"/>
    <property type="match status" value="11"/>
</dbReference>
<evidence type="ECO:0000259" key="9">
    <source>
        <dbReference type="SMART" id="SM01027"/>
    </source>
</evidence>
<organism evidence="10 11">
    <name type="scientific">Corchorus olitorius</name>
    <dbReference type="NCBI Taxonomy" id="93759"/>
    <lineage>
        <taxon>Eukaryota</taxon>
        <taxon>Viridiplantae</taxon>
        <taxon>Streptophyta</taxon>
        <taxon>Embryophyta</taxon>
        <taxon>Tracheophyta</taxon>
        <taxon>Spermatophyta</taxon>
        <taxon>Magnoliopsida</taxon>
        <taxon>eudicotyledons</taxon>
        <taxon>Gunneridae</taxon>
        <taxon>Pentapetalae</taxon>
        <taxon>rosids</taxon>
        <taxon>malvids</taxon>
        <taxon>Malvales</taxon>
        <taxon>Malvaceae</taxon>
        <taxon>Grewioideae</taxon>
        <taxon>Apeibeae</taxon>
        <taxon>Corchorus</taxon>
    </lineage>
</organism>
<name>A0A1R3JGL8_9ROSI</name>
<evidence type="ECO:0000256" key="2">
    <source>
        <dbReference type="ARBA" id="ARBA00007093"/>
    </source>
</evidence>
<evidence type="ECO:0000256" key="7">
    <source>
        <dbReference type="SAM" id="MobiDB-lite"/>
    </source>
</evidence>
<dbReference type="GO" id="GO:0005634">
    <property type="term" value="C:nucleus"/>
    <property type="evidence" value="ECO:0007669"/>
    <property type="project" value="UniProtKB-SubCell"/>
</dbReference>
<dbReference type="Gene3D" id="3.40.50.10890">
    <property type="match status" value="1"/>
</dbReference>
<feature type="domain" description="Metallo-beta-lactamase" evidence="8">
    <location>
        <begin position="640"/>
        <end position="856"/>
    </location>
</feature>
<gene>
    <name evidence="10" type="ORF">COLO4_16597</name>
</gene>
<dbReference type="OrthoDB" id="10249535at2759"/>
<feature type="repeat" description="PPR" evidence="6">
    <location>
        <begin position="266"/>
        <end position="300"/>
    </location>
</feature>
<dbReference type="InterPro" id="IPR022712">
    <property type="entry name" value="Beta_Casp"/>
</dbReference>